<dbReference type="GO" id="GO:0007608">
    <property type="term" value="P:sensory perception of smell"/>
    <property type="evidence" value="ECO:0007669"/>
    <property type="project" value="UniProtKB-KW"/>
</dbReference>
<dbReference type="GO" id="GO:0005549">
    <property type="term" value="F:odorant binding"/>
    <property type="evidence" value="ECO:0007669"/>
    <property type="project" value="InterPro"/>
</dbReference>
<evidence type="ECO:0000256" key="2">
    <source>
        <dbReference type="ARBA" id="ARBA00008098"/>
    </source>
</evidence>
<proteinExistence type="evidence at transcript level"/>
<evidence type="ECO:0000256" key="4">
    <source>
        <dbReference type="ARBA" id="ARBA00022525"/>
    </source>
</evidence>
<evidence type="ECO:0000256" key="6">
    <source>
        <dbReference type="ARBA" id="ARBA00022725"/>
    </source>
</evidence>
<keyword evidence="3" id="KW-0813">Transport</keyword>
<evidence type="ECO:0000256" key="8">
    <source>
        <dbReference type="SAM" id="SignalP"/>
    </source>
</evidence>
<feature type="chain" id="PRO_5004659715" evidence="8">
    <location>
        <begin position="24"/>
        <end position="175"/>
    </location>
</feature>
<comment type="similarity">
    <text evidence="2">Belongs to the PBP/GOBP family.</text>
</comment>
<keyword evidence="4" id="KW-0964">Secreted</keyword>
<sequence length="175" mass="20509">MLKLIQLKFLIVIFGIQIKLVVSNSEENPCQKINDEEIQHCCNPPVFNVEIIDQCNEIHEQPGCMFECYMQSIGVFKNNQIDHEGFKKEIQSRTDSTFYDVFLKHTENCLEKSEIYTNKVDPTTKCHYQPIYYIMCLNLNSFIDCPTNLRTNDAKCQEVRENVRQCARSIQLLNE</sequence>
<name>U5EPJ3_9DIPT</name>
<dbReference type="AlphaFoldDB" id="U5EPJ3"/>
<keyword evidence="5" id="KW-0716">Sensory transduction</keyword>
<comment type="subcellular location">
    <subcellularLocation>
        <location evidence="1">Secreted</location>
    </subcellularLocation>
</comment>
<reference evidence="9" key="1">
    <citation type="journal article" date="2014" name="Insect Biochem. Mol. Biol.">
        <title>An insight into the sialome of the frog biting fly, Corethrella appendiculata.</title>
        <authorList>
            <person name="Ribeiro J.M.C."/>
            <person name="Chagas A.C."/>
            <person name="Pham V.M."/>
            <person name="Lounibos L.P."/>
            <person name="Calvo E."/>
        </authorList>
    </citation>
    <scope>NUCLEOTIDE SEQUENCE</scope>
    <source>
        <tissue evidence="9">Salivary glands</tissue>
    </source>
</reference>
<dbReference type="Gene3D" id="1.10.238.270">
    <property type="match status" value="1"/>
</dbReference>
<dbReference type="InterPro" id="IPR036728">
    <property type="entry name" value="PBP_GOBP_sf"/>
</dbReference>
<dbReference type="PANTHER" id="PTHR21066">
    <property type="entry name" value="ODORANT-BINDING PROTEIN 59A-RELATED"/>
    <property type="match status" value="1"/>
</dbReference>
<evidence type="ECO:0000256" key="1">
    <source>
        <dbReference type="ARBA" id="ARBA00004613"/>
    </source>
</evidence>
<evidence type="ECO:0000256" key="5">
    <source>
        <dbReference type="ARBA" id="ARBA00022606"/>
    </source>
</evidence>
<keyword evidence="6" id="KW-0552">Olfaction</keyword>
<dbReference type="PANTHER" id="PTHR21066:SF3">
    <property type="entry name" value="IP02236P"/>
    <property type="match status" value="1"/>
</dbReference>
<evidence type="ECO:0000313" key="9">
    <source>
        <dbReference type="EMBL" id="JAB55133.1"/>
    </source>
</evidence>
<evidence type="ECO:0000256" key="3">
    <source>
        <dbReference type="ARBA" id="ARBA00022448"/>
    </source>
</evidence>
<keyword evidence="7" id="KW-1015">Disulfide bond</keyword>
<feature type="signal peptide" evidence="8">
    <location>
        <begin position="1"/>
        <end position="23"/>
    </location>
</feature>
<protein>
    <submittedName>
        <fullName evidence="9">Putative odorant-binding protein</fullName>
    </submittedName>
</protein>
<accession>U5EPJ3</accession>
<dbReference type="EMBL" id="GANO01004738">
    <property type="protein sequence ID" value="JAB55133.1"/>
    <property type="molecule type" value="mRNA"/>
</dbReference>
<evidence type="ECO:0000256" key="7">
    <source>
        <dbReference type="ARBA" id="ARBA00023157"/>
    </source>
</evidence>
<keyword evidence="8" id="KW-0732">Signal</keyword>
<dbReference type="InterPro" id="IPR052295">
    <property type="entry name" value="Odorant-binding_protein"/>
</dbReference>
<organism evidence="9">
    <name type="scientific">Corethrella appendiculata</name>
    <dbReference type="NCBI Taxonomy" id="1370023"/>
    <lineage>
        <taxon>Eukaryota</taxon>
        <taxon>Metazoa</taxon>
        <taxon>Ecdysozoa</taxon>
        <taxon>Arthropoda</taxon>
        <taxon>Hexapoda</taxon>
        <taxon>Insecta</taxon>
        <taxon>Pterygota</taxon>
        <taxon>Neoptera</taxon>
        <taxon>Endopterygota</taxon>
        <taxon>Diptera</taxon>
        <taxon>Nematocera</taxon>
        <taxon>Culicoidea</taxon>
        <taxon>Chaoboridae</taxon>
        <taxon>Corethrella</taxon>
    </lineage>
</organism>
<dbReference type="GO" id="GO:0005576">
    <property type="term" value="C:extracellular region"/>
    <property type="evidence" value="ECO:0007669"/>
    <property type="project" value="UniProtKB-SubCell"/>
</dbReference>
<dbReference type="SUPFAM" id="SSF47565">
    <property type="entry name" value="Insect pheromone/odorant-binding proteins"/>
    <property type="match status" value="1"/>
</dbReference>